<evidence type="ECO:0000313" key="2">
    <source>
        <dbReference type="EMBL" id="CAA6805573.1"/>
    </source>
</evidence>
<dbReference type="Gene3D" id="3.30.70.1430">
    <property type="entry name" value="Multidrug efflux transporter AcrB pore domain"/>
    <property type="match status" value="1"/>
</dbReference>
<dbReference type="PANTHER" id="PTHR32063">
    <property type="match status" value="1"/>
</dbReference>
<dbReference type="Gene3D" id="3.30.2090.10">
    <property type="entry name" value="Multidrug efflux transporter AcrB TolC docking domain, DN and DC subdomains"/>
    <property type="match status" value="1"/>
</dbReference>
<feature type="transmembrane region" description="Helical" evidence="1">
    <location>
        <begin position="366"/>
        <end position="385"/>
    </location>
</feature>
<dbReference type="SUPFAM" id="SSF82693">
    <property type="entry name" value="Multidrug efflux transporter AcrB pore domain, PN1, PN2, PC1 and PC2 subdomains"/>
    <property type="match status" value="2"/>
</dbReference>
<proteinExistence type="predicted"/>
<gene>
    <name evidence="2" type="ORF">HELGO_WM3092</name>
</gene>
<feature type="transmembrane region" description="Helical" evidence="1">
    <location>
        <begin position="21"/>
        <end position="42"/>
    </location>
</feature>
<dbReference type="SUPFAM" id="SSF82714">
    <property type="entry name" value="Multidrug efflux transporter AcrB TolC docking domain, DN and DC subdomains"/>
    <property type="match status" value="1"/>
</dbReference>
<keyword evidence="1" id="KW-1133">Transmembrane helix</keyword>
<name>A0A6S6SB23_9BACT</name>
<feature type="transmembrane region" description="Helical" evidence="1">
    <location>
        <begin position="418"/>
        <end position="438"/>
    </location>
</feature>
<dbReference type="AlphaFoldDB" id="A0A6S6SB23"/>
<evidence type="ECO:0000256" key="1">
    <source>
        <dbReference type="SAM" id="Phobius"/>
    </source>
</evidence>
<dbReference type="GO" id="GO:0005886">
    <property type="term" value="C:plasma membrane"/>
    <property type="evidence" value="ECO:0007669"/>
    <property type="project" value="TreeGrafter"/>
</dbReference>
<dbReference type="EMBL" id="CACVAX010000013">
    <property type="protein sequence ID" value="CAA6805573.1"/>
    <property type="molecule type" value="Genomic_DNA"/>
</dbReference>
<dbReference type="SUPFAM" id="SSF82866">
    <property type="entry name" value="Multidrug efflux transporter AcrB transmembrane domain"/>
    <property type="match status" value="1"/>
</dbReference>
<dbReference type="InterPro" id="IPR001036">
    <property type="entry name" value="Acrflvin-R"/>
</dbReference>
<accession>A0A6S6SB23</accession>
<protein>
    <submittedName>
        <fullName evidence="2">RND multidrug efflux transporter Acriflavin resistance protein</fullName>
    </submittedName>
</protein>
<dbReference type="PANTHER" id="PTHR32063:SF16">
    <property type="entry name" value="CATION EFFLUX SYSTEM (ACRB_ACRD_ACRF FAMILY)"/>
    <property type="match status" value="1"/>
</dbReference>
<organism evidence="2">
    <name type="scientific">uncultured Sulfurovum sp</name>
    <dbReference type="NCBI Taxonomy" id="269237"/>
    <lineage>
        <taxon>Bacteria</taxon>
        <taxon>Pseudomonadati</taxon>
        <taxon>Campylobacterota</taxon>
        <taxon>Epsilonproteobacteria</taxon>
        <taxon>Campylobacterales</taxon>
        <taxon>Sulfurovaceae</taxon>
        <taxon>Sulfurovum</taxon>
        <taxon>environmental samples</taxon>
    </lineage>
</organism>
<dbReference type="Gene3D" id="1.20.1640.10">
    <property type="entry name" value="Multidrug efflux transporter AcrB transmembrane domain"/>
    <property type="match status" value="1"/>
</dbReference>
<feature type="transmembrane region" description="Helical" evidence="1">
    <location>
        <begin position="54"/>
        <end position="73"/>
    </location>
</feature>
<dbReference type="InterPro" id="IPR027463">
    <property type="entry name" value="AcrB_DN_DC_subdom"/>
</dbReference>
<dbReference type="PRINTS" id="PR00702">
    <property type="entry name" value="ACRIFLAVINRP"/>
</dbReference>
<dbReference type="Pfam" id="PF00873">
    <property type="entry name" value="ACR_tran"/>
    <property type="match status" value="1"/>
</dbReference>
<feature type="transmembrane region" description="Helical" evidence="1">
    <location>
        <begin position="392"/>
        <end position="412"/>
    </location>
</feature>
<feature type="transmembrane region" description="Helical" evidence="1">
    <location>
        <begin position="500"/>
        <end position="520"/>
    </location>
</feature>
<dbReference type="GO" id="GO:0042910">
    <property type="term" value="F:xenobiotic transmembrane transporter activity"/>
    <property type="evidence" value="ECO:0007669"/>
    <property type="project" value="TreeGrafter"/>
</dbReference>
<keyword evidence="1" id="KW-0472">Membrane</keyword>
<feature type="transmembrane region" description="Helical" evidence="1">
    <location>
        <begin position="472"/>
        <end position="494"/>
    </location>
</feature>
<keyword evidence="1" id="KW-0812">Transmembrane</keyword>
<reference evidence="2" key="1">
    <citation type="submission" date="2020-01" db="EMBL/GenBank/DDBJ databases">
        <authorList>
            <person name="Meier V. D."/>
            <person name="Meier V D."/>
        </authorList>
    </citation>
    <scope>NUCLEOTIDE SEQUENCE</scope>
    <source>
        <strain evidence="2">HLG_WM_MAG_04</strain>
    </source>
</reference>
<dbReference type="Gene3D" id="3.30.70.1320">
    <property type="entry name" value="Multidrug efflux transporter AcrB pore domain like"/>
    <property type="match status" value="1"/>
</dbReference>
<sequence>MGQKAAEPYVIKDVAGKLGQGFLRNPLTAVLGIVILALGWIALSTMPREEDPQIAISGGGIMVIMPGATPLEIENIISKPLEKKLREVRGIQHVYSTSMDSVGIVNVMYYIGENREDSNLKLYDKIMQNMDSMPKGVEQPLVKPFDIDIDVPIITLALYQTKDSKLSLVEFNEELRNLKHKVSSIDNVAKTTLHGSHKEQFNIEVDVNKLSAYHLSMGQIMTALQQLAVNVPDVKGRTKGNKLVFFGVSNAITSVKDIEGVRVTSYRDSPVYLRDVARVEQGIDKQKFQDVELIFRPNNDTSQALSPNIPQVTLSVSKLAGTNAVFVAQDVMKLIEEQKPLFKELGIEYRKTRDYGERANAAVDELMHHLVITIIIIAIMLVFALGWRESLIVTFSVPAILAITLFIAYMTGQTMNRITLFAFLLSLGLLVDAAIIVIENIHRHLHSPGVEDREMGELLVEATDEVGGPTNIATLAIIMTMVPMAFVGGMMGSFMKPIPYNVPVALFASLIVAYIFTPYLSLKLLKKPKHDECHDTEHNPYGICEICSDGTCPTCQDKKKEEK</sequence>